<reference evidence="2" key="2">
    <citation type="submission" date="2020-09" db="EMBL/GenBank/DDBJ databases">
        <authorList>
            <person name="Sun Q."/>
            <person name="Kim S."/>
        </authorList>
    </citation>
    <scope>NUCLEOTIDE SEQUENCE</scope>
    <source>
        <strain evidence="2">KCTC 42650</strain>
    </source>
</reference>
<proteinExistence type="predicted"/>
<dbReference type="GO" id="GO:0006355">
    <property type="term" value="P:regulation of DNA-templated transcription"/>
    <property type="evidence" value="ECO:0007669"/>
    <property type="project" value="InterPro"/>
</dbReference>
<evidence type="ECO:0000256" key="1">
    <source>
        <dbReference type="SAM" id="MobiDB-lite"/>
    </source>
</evidence>
<dbReference type="SUPFAM" id="SSF46894">
    <property type="entry name" value="C-terminal effector domain of the bipartite response regulators"/>
    <property type="match status" value="1"/>
</dbReference>
<protein>
    <submittedName>
        <fullName evidence="2">Uncharacterized protein</fullName>
    </submittedName>
</protein>
<reference evidence="2" key="1">
    <citation type="journal article" date="2014" name="Int. J. Syst. Evol. Microbiol.">
        <title>Complete genome sequence of Corynebacterium casei LMG S-19264T (=DSM 44701T), isolated from a smear-ripened cheese.</title>
        <authorList>
            <consortium name="US DOE Joint Genome Institute (JGI-PGF)"/>
            <person name="Walter F."/>
            <person name="Albersmeier A."/>
            <person name="Kalinowski J."/>
            <person name="Ruckert C."/>
        </authorList>
    </citation>
    <scope>NUCLEOTIDE SEQUENCE</scope>
    <source>
        <strain evidence="2">KCTC 42650</strain>
    </source>
</reference>
<comment type="caution">
    <text evidence="2">The sequence shown here is derived from an EMBL/GenBank/DDBJ whole genome shotgun (WGS) entry which is preliminary data.</text>
</comment>
<dbReference type="AlphaFoldDB" id="A0A8J3MAM6"/>
<organism evidence="2 3">
    <name type="scientific">Seohaeicola zhoushanensis</name>
    <dbReference type="NCBI Taxonomy" id="1569283"/>
    <lineage>
        <taxon>Bacteria</taxon>
        <taxon>Pseudomonadati</taxon>
        <taxon>Pseudomonadota</taxon>
        <taxon>Alphaproteobacteria</taxon>
        <taxon>Rhodobacterales</taxon>
        <taxon>Roseobacteraceae</taxon>
        <taxon>Seohaeicola</taxon>
    </lineage>
</organism>
<evidence type="ECO:0000313" key="2">
    <source>
        <dbReference type="EMBL" id="GHF71052.1"/>
    </source>
</evidence>
<feature type="region of interest" description="Disordered" evidence="1">
    <location>
        <begin position="14"/>
        <end position="34"/>
    </location>
</feature>
<keyword evidence="3" id="KW-1185">Reference proteome</keyword>
<evidence type="ECO:0000313" key="3">
    <source>
        <dbReference type="Proteomes" id="UP000626220"/>
    </source>
</evidence>
<sequence>MKASAAATRAAYKRAGMVDGRPPTNMRQRNPEVVSREPEILRLYREGKKPGRIGYKLGLTVPQVKYVLERARRRGEL</sequence>
<dbReference type="EMBL" id="BNCJ01000027">
    <property type="protein sequence ID" value="GHF71052.1"/>
    <property type="molecule type" value="Genomic_DNA"/>
</dbReference>
<dbReference type="GO" id="GO:0003677">
    <property type="term" value="F:DNA binding"/>
    <property type="evidence" value="ECO:0007669"/>
    <property type="project" value="InterPro"/>
</dbReference>
<dbReference type="InterPro" id="IPR016032">
    <property type="entry name" value="Sig_transdc_resp-reg_C-effctor"/>
</dbReference>
<dbReference type="Proteomes" id="UP000626220">
    <property type="component" value="Unassembled WGS sequence"/>
</dbReference>
<accession>A0A8J3MAM6</accession>
<name>A0A8J3MAM6_9RHOB</name>
<gene>
    <name evidence="2" type="ORF">GCM10017056_47460</name>
</gene>